<dbReference type="Pfam" id="PF01546">
    <property type="entry name" value="Peptidase_M20"/>
    <property type="match status" value="1"/>
</dbReference>
<evidence type="ECO:0000256" key="1">
    <source>
        <dbReference type="ARBA" id="ARBA00022801"/>
    </source>
</evidence>
<feature type="domain" description="Peptidase M20 dimerisation" evidence="3">
    <location>
        <begin position="189"/>
        <end position="281"/>
    </location>
</feature>
<dbReference type="GO" id="GO:0046872">
    <property type="term" value="F:metal ion binding"/>
    <property type="evidence" value="ECO:0007669"/>
    <property type="project" value="UniProtKB-KW"/>
</dbReference>
<dbReference type="InterPro" id="IPR036264">
    <property type="entry name" value="Bact_exopeptidase_dim_dom"/>
</dbReference>
<feature type="binding site" evidence="2">
    <location>
        <position position="105"/>
    </location>
    <ligand>
        <name>Mn(2+)</name>
        <dbReference type="ChEBI" id="CHEBI:29035"/>
        <label>2</label>
    </ligand>
</feature>
<accession>A0A2K4MJ70</accession>
<dbReference type="NCBIfam" id="TIGR01891">
    <property type="entry name" value="amidohydrolases"/>
    <property type="match status" value="1"/>
</dbReference>
<dbReference type="RefSeq" id="WP_103321504.1">
    <property type="nucleotide sequence ID" value="NZ_PPTF01000078.1"/>
</dbReference>
<gene>
    <name evidence="4" type="ORF">C2134_18170</name>
</gene>
<dbReference type="EMBL" id="PPTF01000078">
    <property type="protein sequence ID" value="POA97123.1"/>
    <property type="molecule type" value="Genomic_DNA"/>
</dbReference>
<dbReference type="PIRSF" id="PIRSF005962">
    <property type="entry name" value="Pept_M20D_amidohydro"/>
    <property type="match status" value="1"/>
</dbReference>
<dbReference type="Gene3D" id="3.30.70.360">
    <property type="match status" value="1"/>
</dbReference>
<reference evidence="4 5" key="1">
    <citation type="submission" date="2018-01" db="EMBL/GenBank/DDBJ databases">
        <title>Genomic Sequence of Chromobacterium MWU13-2610 from wild cranberry bogs within the Cape Cod National Seashore.</title>
        <authorList>
            <person name="O'Hara-Hanley K."/>
            <person name="Soby S."/>
            <person name="Harrison A."/>
        </authorList>
    </citation>
    <scope>NUCLEOTIDE SEQUENCE [LARGE SCALE GENOMIC DNA]</scope>
    <source>
        <strain evidence="4 5">MWU13-2610</strain>
    </source>
</reference>
<feature type="binding site" evidence="2">
    <location>
        <position position="365"/>
    </location>
    <ligand>
        <name>Mn(2+)</name>
        <dbReference type="ChEBI" id="CHEBI:29035"/>
        <label>2</label>
    </ligand>
</feature>
<keyword evidence="2" id="KW-0479">Metal-binding</keyword>
<name>A0A2K4MJ70_9NEIS</name>
<evidence type="ECO:0000256" key="2">
    <source>
        <dbReference type="PIRSR" id="PIRSR005962-1"/>
    </source>
</evidence>
<comment type="caution">
    <text evidence="4">The sequence shown here is derived from an EMBL/GenBank/DDBJ whole genome shotgun (WGS) entry which is preliminary data.</text>
</comment>
<keyword evidence="5" id="KW-1185">Reference proteome</keyword>
<keyword evidence="2" id="KW-0464">Manganese</keyword>
<organism evidence="4 5">
    <name type="scientific">Chromobacterium sinusclupearum</name>
    <dbReference type="NCBI Taxonomy" id="2077146"/>
    <lineage>
        <taxon>Bacteria</taxon>
        <taxon>Pseudomonadati</taxon>
        <taxon>Pseudomonadota</taxon>
        <taxon>Betaproteobacteria</taxon>
        <taxon>Neisseriales</taxon>
        <taxon>Chromobacteriaceae</taxon>
        <taxon>Chromobacterium</taxon>
    </lineage>
</organism>
<dbReference type="CDD" id="cd05666">
    <property type="entry name" value="M20_Acy1-like"/>
    <property type="match status" value="1"/>
</dbReference>
<dbReference type="AlphaFoldDB" id="A0A2K4MJ70"/>
<dbReference type="InterPro" id="IPR011650">
    <property type="entry name" value="Peptidase_M20_dimer"/>
</dbReference>
<feature type="binding site" evidence="2">
    <location>
        <position position="140"/>
    </location>
    <ligand>
        <name>Mn(2+)</name>
        <dbReference type="ChEBI" id="CHEBI:29035"/>
        <label>2</label>
    </ligand>
</feature>
<sequence>MANDPFILPEILGKVNEFIALRRQIHAHPELGFEEQQTSELVAAKLREWGYEVQTGVGKTGVVGTLRAGAGSRALGIRADMDALPIQEATGLSYASTQPGKMHACGHDGHTAMLLAAAQYLAATRRFNGTLHLIFQPAEEGLGGAPAMLEDGLFERFPCDAVYALHNAPGLPVGCFALKEGAMAASSDSVDVRLTGVGAHGAMPNFGRDPIVAASSIVMALQTLVARNIPATEAGVVTVGALHAGKAHNVIPEHAEMKLTVRALSRDVHATLKQRLHETVQLQAQSYGVAAEIDYRTIAPVLVNTPDETRFMAELIREQAGAERLIQPPQGMMGSEDFAWMLEKKPGCYVLLGNGTESRGGCMVHNPGYDFNDQALPVGASLWARLAESYLRG</sequence>
<dbReference type="InterPro" id="IPR017439">
    <property type="entry name" value="Amidohydrolase"/>
</dbReference>
<evidence type="ECO:0000259" key="3">
    <source>
        <dbReference type="Pfam" id="PF07687"/>
    </source>
</evidence>
<dbReference type="Gene3D" id="3.40.630.10">
    <property type="entry name" value="Zn peptidases"/>
    <property type="match status" value="1"/>
</dbReference>
<proteinExistence type="predicted"/>
<feature type="binding site" evidence="2">
    <location>
        <position position="107"/>
    </location>
    <ligand>
        <name>Mn(2+)</name>
        <dbReference type="ChEBI" id="CHEBI:29035"/>
        <label>2</label>
    </ligand>
</feature>
<protein>
    <submittedName>
        <fullName evidence="4">Amidohydrolase</fullName>
    </submittedName>
</protein>
<dbReference type="GO" id="GO:0050118">
    <property type="term" value="F:N-acetyldiaminopimelate deacetylase activity"/>
    <property type="evidence" value="ECO:0007669"/>
    <property type="project" value="UniProtKB-ARBA"/>
</dbReference>
<evidence type="ECO:0000313" key="5">
    <source>
        <dbReference type="Proteomes" id="UP000236416"/>
    </source>
</evidence>
<dbReference type="SUPFAM" id="SSF55031">
    <property type="entry name" value="Bacterial exopeptidase dimerisation domain"/>
    <property type="match status" value="1"/>
</dbReference>
<dbReference type="Proteomes" id="UP000236416">
    <property type="component" value="Unassembled WGS sequence"/>
</dbReference>
<evidence type="ECO:0000313" key="4">
    <source>
        <dbReference type="EMBL" id="POA97123.1"/>
    </source>
</evidence>
<dbReference type="InterPro" id="IPR002933">
    <property type="entry name" value="Peptidase_M20"/>
</dbReference>
<dbReference type="PANTHER" id="PTHR11014">
    <property type="entry name" value="PEPTIDASE M20 FAMILY MEMBER"/>
    <property type="match status" value="1"/>
</dbReference>
<keyword evidence="1 4" id="KW-0378">Hydrolase</keyword>
<dbReference type="GO" id="GO:0019877">
    <property type="term" value="P:diaminopimelate biosynthetic process"/>
    <property type="evidence" value="ECO:0007669"/>
    <property type="project" value="UniProtKB-ARBA"/>
</dbReference>
<dbReference type="Pfam" id="PF07687">
    <property type="entry name" value="M20_dimer"/>
    <property type="match status" value="1"/>
</dbReference>
<feature type="binding site" evidence="2">
    <location>
        <position position="166"/>
    </location>
    <ligand>
        <name>Mn(2+)</name>
        <dbReference type="ChEBI" id="CHEBI:29035"/>
        <label>2</label>
    </ligand>
</feature>
<comment type="cofactor">
    <cofactor evidence="2">
        <name>Mn(2+)</name>
        <dbReference type="ChEBI" id="CHEBI:29035"/>
    </cofactor>
    <text evidence="2">The Mn(2+) ion enhances activity.</text>
</comment>
<dbReference type="PANTHER" id="PTHR11014:SF63">
    <property type="entry name" value="METALLOPEPTIDASE, PUTATIVE (AFU_ORTHOLOGUE AFUA_6G09600)-RELATED"/>
    <property type="match status" value="1"/>
</dbReference>
<dbReference type="SUPFAM" id="SSF53187">
    <property type="entry name" value="Zn-dependent exopeptidases"/>
    <property type="match status" value="1"/>
</dbReference>
<dbReference type="FunFam" id="3.30.70.360:FF:000001">
    <property type="entry name" value="N-acetyldiaminopimelate deacetylase"/>
    <property type="match status" value="1"/>
</dbReference>